<keyword evidence="3" id="KW-1185">Reference proteome</keyword>
<gene>
    <name evidence="2" type="ORF">E1091_10000</name>
</gene>
<evidence type="ECO:0000259" key="1">
    <source>
        <dbReference type="Pfam" id="PF13643"/>
    </source>
</evidence>
<organism evidence="2 3">
    <name type="scientific">Micromonospora fluostatini</name>
    <dbReference type="NCBI Taxonomy" id="1629071"/>
    <lineage>
        <taxon>Bacteria</taxon>
        <taxon>Bacillati</taxon>
        <taxon>Actinomycetota</taxon>
        <taxon>Actinomycetes</taxon>
        <taxon>Micromonosporales</taxon>
        <taxon>Micromonosporaceae</taxon>
        <taxon>Micromonospora</taxon>
    </lineage>
</organism>
<feature type="domain" description="DUF4145" evidence="1">
    <location>
        <begin position="94"/>
        <end position="181"/>
    </location>
</feature>
<name>A0ABY2DHC5_9ACTN</name>
<reference evidence="2 3" key="1">
    <citation type="submission" date="2019-02" db="EMBL/GenBank/DDBJ databases">
        <title>Draft genome sequences of novel Actinobacteria.</title>
        <authorList>
            <person name="Sahin N."/>
            <person name="Ay H."/>
            <person name="Saygin H."/>
        </authorList>
    </citation>
    <scope>NUCLEOTIDE SEQUENCE [LARGE SCALE GENOMIC DNA]</scope>
    <source>
        <strain evidence="2 3">JCM 30529</strain>
    </source>
</reference>
<proteinExistence type="predicted"/>
<protein>
    <submittedName>
        <fullName evidence="2">DUF4145 domain-containing protein</fullName>
    </submittedName>
</protein>
<dbReference type="Proteomes" id="UP000295626">
    <property type="component" value="Unassembled WGS sequence"/>
</dbReference>
<evidence type="ECO:0000313" key="3">
    <source>
        <dbReference type="Proteomes" id="UP000295626"/>
    </source>
</evidence>
<comment type="caution">
    <text evidence="2">The sequence shown here is derived from an EMBL/GenBank/DDBJ whole genome shotgun (WGS) entry which is preliminary data.</text>
</comment>
<dbReference type="Pfam" id="PF13643">
    <property type="entry name" value="DUF4145"/>
    <property type="match status" value="1"/>
</dbReference>
<evidence type="ECO:0000313" key="2">
    <source>
        <dbReference type="EMBL" id="TDB95663.1"/>
    </source>
</evidence>
<accession>A0ABY2DHC5</accession>
<sequence>MSIVASKEVALRALNCPHCKTLTLGHIRGTSLLDDDTEVAVSQLLLIQCDGCNANSLHQEVDFGDRDKYFYQVWPEERRPLSFAVPEELRAEHEEAVACLRSGAHTAAVVMVRRTLEGICRLNNVDKRTLFEGLRELQQRGQIDDRLMEWAEELRTLGNQGAHFTGTKVTREDASDAVDLAEAMLDYMYVLTVKFAEFKKRRASKASSAGEAKA</sequence>
<dbReference type="EMBL" id="SMKE01000304">
    <property type="protein sequence ID" value="TDB95663.1"/>
    <property type="molecule type" value="Genomic_DNA"/>
</dbReference>
<dbReference type="InterPro" id="IPR025285">
    <property type="entry name" value="DUF4145"/>
</dbReference>